<dbReference type="RefSeq" id="WP_354313295.1">
    <property type="nucleotide sequence ID" value="NZ_JBEPME010000003.1"/>
</dbReference>
<dbReference type="Gene3D" id="2.170.120.30">
    <property type="match status" value="2"/>
</dbReference>
<gene>
    <name evidence="1" type="ORF">ABIC55_002456</name>
</gene>
<keyword evidence="2" id="KW-1185">Reference proteome</keyword>
<dbReference type="Pfam" id="PF07949">
    <property type="entry name" value="YbbR"/>
    <property type="match status" value="3"/>
</dbReference>
<organism evidence="1 2">
    <name type="scientific">Sporosarcina psychrophila</name>
    <name type="common">Bacillus psychrophilus</name>
    <dbReference type="NCBI Taxonomy" id="1476"/>
    <lineage>
        <taxon>Bacteria</taxon>
        <taxon>Bacillati</taxon>
        <taxon>Bacillota</taxon>
        <taxon>Bacilli</taxon>
        <taxon>Bacillales</taxon>
        <taxon>Caryophanaceae</taxon>
        <taxon>Sporosarcina</taxon>
    </lineage>
</organism>
<accession>A0ABV2K8H2</accession>
<evidence type="ECO:0000313" key="1">
    <source>
        <dbReference type="EMBL" id="MET3657369.1"/>
    </source>
</evidence>
<dbReference type="Proteomes" id="UP001549104">
    <property type="component" value="Unassembled WGS sequence"/>
</dbReference>
<name>A0ABV2K8H2_SPOPS</name>
<dbReference type="EMBL" id="JBEPME010000003">
    <property type="protein sequence ID" value="MET3657369.1"/>
    <property type="molecule type" value="Genomic_DNA"/>
</dbReference>
<sequence length="423" mass="46878">MDKFMNSPWFLRLTALFLAIILFFTVQAEEKKGSKAVGDARDIIQDFPVQVFYDNENLVVTGVPETVNMTIEGPANIVQTTKLLKDFTLRVDLSSLPMGKHTVEIQSENVSEKLKVIFDPATIEVVIEEKITQTFRVDPELNERLLAEEFNVVKIDVDPSTIEVTGAKSVIESISFVKASITGDKEINKSFEQQARVRVLDKDLTKLNVTIVPEQVTVKVEISEYSKEVPIVLKSRGVPVTGVTVDAISAQDKTISLFGPRKVLDQIKEFSVDVDVSEVKGQGTMAIDLKKPKGVTKMSLDKVKVKIDATVIDLDLEVINPEPPVEDVKVVTKEFKDMPVTVKGLDESFTSSFQKPAAGLVVLTVTAEQDVIDTLEKSDFTVYIDASETTDEGEQNFSVLVEGPLDVKWILSDKEVTMHIELA</sequence>
<dbReference type="InterPro" id="IPR012505">
    <property type="entry name" value="YbbR"/>
</dbReference>
<dbReference type="Gene3D" id="2.170.120.40">
    <property type="entry name" value="YbbR-like domain"/>
    <property type="match status" value="2"/>
</dbReference>
<proteinExistence type="predicted"/>
<comment type="caution">
    <text evidence="1">The sequence shown here is derived from an EMBL/GenBank/DDBJ whole genome shotgun (WGS) entry which is preliminary data.</text>
</comment>
<reference evidence="1 2" key="1">
    <citation type="submission" date="2024-06" db="EMBL/GenBank/DDBJ databases">
        <title>Sorghum-associated microbial communities from plants grown in Nebraska, USA.</title>
        <authorList>
            <person name="Schachtman D."/>
        </authorList>
    </citation>
    <scope>NUCLEOTIDE SEQUENCE [LARGE SCALE GENOMIC DNA]</scope>
    <source>
        <strain evidence="1 2">1288</strain>
    </source>
</reference>
<protein>
    <submittedName>
        <fullName evidence="1">YbbR domain-containing protein</fullName>
    </submittedName>
</protein>
<dbReference type="PANTHER" id="PTHR37804">
    <property type="entry name" value="CDAA REGULATORY PROTEIN CDAR"/>
    <property type="match status" value="1"/>
</dbReference>
<dbReference type="InterPro" id="IPR053154">
    <property type="entry name" value="c-di-AMP_regulator"/>
</dbReference>
<evidence type="ECO:0000313" key="2">
    <source>
        <dbReference type="Proteomes" id="UP001549104"/>
    </source>
</evidence>
<dbReference type="PANTHER" id="PTHR37804:SF1">
    <property type="entry name" value="CDAA REGULATORY PROTEIN CDAR"/>
    <property type="match status" value="1"/>
</dbReference>